<dbReference type="InterPro" id="IPR036397">
    <property type="entry name" value="RNaseH_sf"/>
</dbReference>
<keyword evidence="1" id="KW-0812">Transmembrane</keyword>
<accession>A0A060WAT7</accession>
<gene>
    <name evidence="3" type="ORF">GSONMT00070663001</name>
</gene>
<name>A0A060WAT7_ONCMY</name>
<dbReference type="STRING" id="8022.A0A060WAT7"/>
<evidence type="ECO:0000313" key="4">
    <source>
        <dbReference type="Proteomes" id="UP000193380"/>
    </source>
</evidence>
<protein>
    <recommendedName>
        <fullName evidence="5">Tc1-like transposase DDE domain-containing protein</fullName>
    </recommendedName>
</protein>
<evidence type="ECO:0000256" key="1">
    <source>
        <dbReference type="SAM" id="Phobius"/>
    </source>
</evidence>
<evidence type="ECO:0000313" key="3">
    <source>
        <dbReference type="EMBL" id="CDQ64232.1"/>
    </source>
</evidence>
<proteinExistence type="predicted"/>
<keyword evidence="2" id="KW-0732">Signal</keyword>
<keyword evidence="1" id="KW-1133">Transmembrane helix</keyword>
<dbReference type="PaxDb" id="8022-A0A060WAT7"/>
<feature type="signal peptide" evidence="2">
    <location>
        <begin position="1"/>
        <end position="29"/>
    </location>
</feature>
<dbReference type="AlphaFoldDB" id="A0A060WAT7"/>
<reference evidence="3" key="2">
    <citation type="submission" date="2014-03" db="EMBL/GenBank/DDBJ databases">
        <authorList>
            <person name="Genoscope - CEA"/>
        </authorList>
    </citation>
    <scope>NUCLEOTIDE SEQUENCE</scope>
</reference>
<sequence length="254" mass="29318">MHCVNCNVWWRRNNVFSWFWLGPLVPVKGNINTTAYNNILDDSVFPTLWEQFREGAFLYQHDRAHVFKVRSIQKWFVEICVAELDWPAQIPDLNPIQHLWDDLERRLRARPNRPISVPNLTIALVAEWKQVPKAHTSLGRSSFQFTAASDWNELQQALKLDSFISISSFKDSIMDTLTELWLLCIMYCCLYLLDLCAVDCPIIFVPCCVSTMLCCHVMLPYDVVLGFSLCSVVSLVVICVLSYIVFINPRPLSP</sequence>
<evidence type="ECO:0000256" key="2">
    <source>
        <dbReference type="SAM" id="SignalP"/>
    </source>
</evidence>
<feature type="transmembrane region" description="Helical" evidence="1">
    <location>
        <begin position="180"/>
        <end position="204"/>
    </location>
</feature>
<evidence type="ECO:0008006" key="5">
    <source>
        <dbReference type="Google" id="ProtNLM"/>
    </source>
</evidence>
<organism evidence="3 4">
    <name type="scientific">Oncorhynchus mykiss</name>
    <name type="common">Rainbow trout</name>
    <name type="synonym">Salmo gairdneri</name>
    <dbReference type="NCBI Taxonomy" id="8022"/>
    <lineage>
        <taxon>Eukaryota</taxon>
        <taxon>Metazoa</taxon>
        <taxon>Chordata</taxon>
        <taxon>Craniata</taxon>
        <taxon>Vertebrata</taxon>
        <taxon>Euteleostomi</taxon>
        <taxon>Actinopterygii</taxon>
        <taxon>Neopterygii</taxon>
        <taxon>Teleostei</taxon>
        <taxon>Protacanthopterygii</taxon>
        <taxon>Salmoniformes</taxon>
        <taxon>Salmonidae</taxon>
        <taxon>Salmoninae</taxon>
        <taxon>Oncorhynchus</taxon>
    </lineage>
</organism>
<keyword evidence="1" id="KW-0472">Membrane</keyword>
<feature type="transmembrane region" description="Helical" evidence="1">
    <location>
        <begin position="224"/>
        <end position="246"/>
    </location>
</feature>
<dbReference type="Proteomes" id="UP000193380">
    <property type="component" value="Unassembled WGS sequence"/>
</dbReference>
<dbReference type="GO" id="GO:0003676">
    <property type="term" value="F:nucleic acid binding"/>
    <property type="evidence" value="ECO:0007669"/>
    <property type="project" value="InterPro"/>
</dbReference>
<dbReference type="Gene3D" id="3.30.420.10">
    <property type="entry name" value="Ribonuclease H-like superfamily/Ribonuclease H"/>
    <property type="match status" value="1"/>
</dbReference>
<reference evidence="3" key="1">
    <citation type="journal article" date="2014" name="Nat. Commun.">
        <title>The rainbow trout genome provides novel insights into evolution after whole-genome duplication in vertebrates.</title>
        <authorList>
            <person name="Berthelot C."/>
            <person name="Brunet F."/>
            <person name="Chalopin D."/>
            <person name="Juanchich A."/>
            <person name="Bernard M."/>
            <person name="Noel B."/>
            <person name="Bento P."/>
            <person name="Da Silva C."/>
            <person name="Labadie K."/>
            <person name="Alberti A."/>
            <person name="Aury J.M."/>
            <person name="Louis A."/>
            <person name="Dehais P."/>
            <person name="Bardou P."/>
            <person name="Montfort J."/>
            <person name="Klopp C."/>
            <person name="Cabau C."/>
            <person name="Gaspin C."/>
            <person name="Thorgaard G.H."/>
            <person name="Boussaha M."/>
            <person name="Quillet E."/>
            <person name="Guyomard R."/>
            <person name="Galiana D."/>
            <person name="Bobe J."/>
            <person name="Volff J.N."/>
            <person name="Genet C."/>
            <person name="Wincker P."/>
            <person name="Jaillon O."/>
            <person name="Roest Crollius H."/>
            <person name="Guiguen Y."/>
        </authorList>
    </citation>
    <scope>NUCLEOTIDE SEQUENCE [LARGE SCALE GENOMIC DNA]</scope>
</reference>
<feature type="chain" id="PRO_5001594083" description="Tc1-like transposase DDE domain-containing protein" evidence="2">
    <location>
        <begin position="30"/>
        <end position="254"/>
    </location>
</feature>
<dbReference type="EMBL" id="FR904464">
    <property type="protein sequence ID" value="CDQ64232.1"/>
    <property type="molecule type" value="Genomic_DNA"/>
</dbReference>